<name>A0A1H7PCF8_RUMAL</name>
<proteinExistence type="predicted"/>
<evidence type="ECO:0000313" key="1">
    <source>
        <dbReference type="EMBL" id="SEL32747.1"/>
    </source>
</evidence>
<accession>A0A1H7PCF8</accession>
<dbReference type="AlphaFoldDB" id="A0A1H7PCF8"/>
<dbReference type="Proteomes" id="UP000186015">
    <property type="component" value="Unassembled WGS sequence"/>
</dbReference>
<evidence type="ECO:0000313" key="2">
    <source>
        <dbReference type="Proteomes" id="UP000186015"/>
    </source>
</evidence>
<protein>
    <submittedName>
        <fullName evidence="1">Uncharacterized protein</fullName>
    </submittedName>
</protein>
<sequence length="57" mass="6424">MCKIMEEIGAERERQERYQIAIRLIKMDLLSVEDIAKATDLSIEDVQALAAMVKATA</sequence>
<organism evidence="1 2">
    <name type="scientific">Ruminococcus albus</name>
    <dbReference type="NCBI Taxonomy" id="1264"/>
    <lineage>
        <taxon>Bacteria</taxon>
        <taxon>Bacillati</taxon>
        <taxon>Bacillota</taxon>
        <taxon>Clostridia</taxon>
        <taxon>Eubacteriales</taxon>
        <taxon>Oscillospiraceae</taxon>
        <taxon>Ruminococcus</taxon>
    </lineage>
</organism>
<dbReference type="EMBL" id="FOAT01000020">
    <property type="protein sequence ID" value="SEL32747.1"/>
    <property type="molecule type" value="Genomic_DNA"/>
</dbReference>
<gene>
    <name evidence="1" type="ORF">SAMN05216469_12022</name>
</gene>
<reference evidence="1 2" key="1">
    <citation type="submission" date="2016-10" db="EMBL/GenBank/DDBJ databases">
        <authorList>
            <person name="de Groot N.N."/>
        </authorList>
    </citation>
    <scope>NUCLEOTIDE SEQUENCE [LARGE SCALE GENOMIC DNA]</scope>
    <source>
        <strain evidence="1 2">KH2T6</strain>
    </source>
</reference>